<feature type="non-terminal residue" evidence="2">
    <location>
        <position position="1"/>
    </location>
</feature>
<reference evidence="2" key="1">
    <citation type="submission" date="2021-02" db="EMBL/GenBank/DDBJ databases">
        <title>Thiocyanate and organic carbon inputs drive convergent selection for specific autotrophic Afipia and Thiobacillus strains within complex microbiomes.</title>
        <authorList>
            <person name="Huddy R.J."/>
            <person name="Sachdeva R."/>
            <person name="Kadzinga F."/>
            <person name="Kantor R.S."/>
            <person name="Harrison S.T.L."/>
            <person name="Banfield J.F."/>
        </authorList>
    </citation>
    <scope>NUCLEOTIDE SEQUENCE</scope>
    <source>
        <strain evidence="2">SCN18_10_11_15_R4_P_38_20</strain>
    </source>
</reference>
<evidence type="ECO:0000313" key="2">
    <source>
        <dbReference type="EMBL" id="MBN9413111.1"/>
    </source>
</evidence>
<feature type="region of interest" description="Disordered" evidence="1">
    <location>
        <begin position="32"/>
        <end position="51"/>
    </location>
</feature>
<dbReference type="AlphaFoldDB" id="A0A8J7TT80"/>
<evidence type="ECO:0000313" key="3">
    <source>
        <dbReference type="Proteomes" id="UP000664414"/>
    </source>
</evidence>
<feature type="compositionally biased region" description="Polar residues" evidence="1">
    <location>
        <begin position="36"/>
        <end position="47"/>
    </location>
</feature>
<comment type="caution">
    <text evidence="2">The sequence shown here is derived from an EMBL/GenBank/DDBJ whole genome shotgun (WGS) entry which is preliminary data.</text>
</comment>
<sequence>TERFLVKILEQQEIRIAQESISEHIRAKELLENRENTNSQSNQQPKPDQTPIERIKLLIQEQKFARTPAEKEQAEAKLKAYAQEFYKQDPTFKSIRDKDIELTKQIRTVLFEENRSKQIVKSYER</sequence>
<organism evidence="2 3">
    <name type="scientific">Candidatus Paracaedimonas acanthamoebae</name>
    <dbReference type="NCBI Taxonomy" id="244581"/>
    <lineage>
        <taxon>Bacteria</taxon>
        <taxon>Pseudomonadati</taxon>
        <taxon>Pseudomonadota</taxon>
        <taxon>Alphaproteobacteria</taxon>
        <taxon>Holosporales</taxon>
        <taxon>Caedimonadaceae</taxon>
        <taxon>Candidatus Paracaedimonas</taxon>
    </lineage>
</organism>
<proteinExistence type="predicted"/>
<protein>
    <submittedName>
        <fullName evidence="2">Uncharacterized protein</fullName>
    </submittedName>
</protein>
<accession>A0A8J7TT80</accession>
<evidence type="ECO:0000256" key="1">
    <source>
        <dbReference type="SAM" id="MobiDB-lite"/>
    </source>
</evidence>
<name>A0A8J7TT80_9PROT</name>
<dbReference type="Proteomes" id="UP000664414">
    <property type="component" value="Unassembled WGS sequence"/>
</dbReference>
<dbReference type="EMBL" id="JAFKGL010000016">
    <property type="protein sequence ID" value="MBN9413111.1"/>
    <property type="molecule type" value="Genomic_DNA"/>
</dbReference>
<gene>
    <name evidence="2" type="ORF">J0H12_04225</name>
</gene>